<keyword evidence="2" id="KW-1185">Reference proteome</keyword>
<name>A0A2Y9BFA1_9FIRM</name>
<dbReference type="RefSeq" id="WP_146203270.1">
    <property type="nucleotide sequence ID" value="NZ_BAAACK010000018.1"/>
</dbReference>
<accession>A0A2Y9BFA1</accession>
<reference evidence="1 2" key="1">
    <citation type="submission" date="2018-05" db="EMBL/GenBank/DDBJ databases">
        <title>The Hungate 1000. A catalogue of reference genomes from the rumen microbiome.</title>
        <authorList>
            <person name="Kelly W."/>
        </authorList>
    </citation>
    <scope>NUCLEOTIDE SEQUENCE [LARGE SCALE GENOMIC DNA]</scope>
    <source>
        <strain evidence="1 2">NLAE-zl-C242</strain>
    </source>
</reference>
<dbReference type="EMBL" id="QGDL01000005">
    <property type="protein sequence ID" value="PWJ29799.1"/>
    <property type="molecule type" value="Genomic_DNA"/>
</dbReference>
<dbReference type="Proteomes" id="UP000245845">
    <property type="component" value="Unassembled WGS sequence"/>
</dbReference>
<gene>
    <name evidence="1" type="ORF">A8806_105101</name>
</gene>
<sequence>MKRKKRIVIILLVFAVIIIWTGRVMKINMPESELNLTKLKSEDIEKIHGYFYSDSYNGENDSSVELTRGQIEKFIEIMNQVKLTKKVSEKKAQSNGASITYTVTMKDGTQYVLRPGQYFKVNDTYYKFQNYDMLWDKITTFMSTW</sequence>
<evidence type="ECO:0000313" key="2">
    <source>
        <dbReference type="Proteomes" id="UP000245845"/>
    </source>
</evidence>
<comment type="caution">
    <text evidence="1">The sequence shown here is derived from an EMBL/GenBank/DDBJ whole genome shotgun (WGS) entry which is preliminary data.</text>
</comment>
<dbReference type="OrthoDB" id="2059637at2"/>
<protein>
    <submittedName>
        <fullName evidence="1">Uncharacterized protein</fullName>
    </submittedName>
</protein>
<evidence type="ECO:0000313" key="1">
    <source>
        <dbReference type="EMBL" id="PWJ29799.1"/>
    </source>
</evidence>
<proteinExistence type="predicted"/>
<dbReference type="AlphaFoldDB" id="A0A2Y9BFA1"/>
<organism evidence="1 2">
    <name type="scientific">Faecalicatena orotica</name>
    <dbReference type="NCBI Taxonomy" id="1544"/>
    <lineage>
        <taxon>Bacteria</taxon>
        <taxon>Bacillati</taxon>
        <taxon>Bacillota</taxon>
        <taxon>Clostridia</taxon>
        <taxon>Lachnospirales</taxon>
        <taxon>Lachnospiraceae</taxon>
        <taxon>Faecalicatena</taxon>
    </lineage>
</organism>